<feature type="domain" description="Regulatory protein YycH-like" evidence="2">
    <location>
        <begin position="44"/>
        <end position="266"/>
    </location>
</feature>
<proteinExistence type="predicted"/>
<keyword evidence="1" id="KW-1133">Transmembrane helix</keyword>
<name>A0A267MMM2_9FIRM</name>
<dbReference type="Pfam" id="PF09648">
    <property type="entry name" value="YycI"/>
    <property type="match status" value="1"/>
</dbReference>
<gene>
    <name evidence="3" type="ORF">CCE28_07300</name>
</gene>
<keyword evidence="1" id="KW-0812">Transmembrane</keyword>
<evidence type="ECO:0000313" key="4">
    <source>
        <dbReference type="Proteomes" id="UP000216024"/>
    </source>
</evidence>
<reference evidence="3 4" key="1">
    <citation type="submission" date="2017-06" db="EMBL/GenBank/DDBJ databases">
        <title>Draft genome sequence of anaerobic fermentative bacterium Anaeromicrobium sediminis DY2726D isolated from West Pacific Ocean sediments.</title>
        <authorList>
            <person name="Zeng X."/>
        </authorList>
    </citation>
    <scope>NUCLEOTIDE SEQUENCE [LARGE SCALE GENOMIC DNA]</scope>
    <source>
        <strain evidence="3 4">DY2726D</strain>
    </source>
</reference>
<organism evidence="3 4">
    <name type="scientific">Anaeromicrobium sediminis</name>
    <dbReference type="NCBI Taxonomy" id="1478221"/>
    <lineage>
        <taxon>Bacteria</taxon>
        <taxon>Bacillati</taxon>
        <taxon>Bacillota</taxon>
        <taxon>Clostridia</taxon>
        <taxon>Peptostreptococcales</taxon>
        <taxon>Thermotaleaceae</taxon>
        <taxon>Anaeromicrobium</taxon>
    </lineage>
</organism>
<dbReference type="EMBL" id="NIBG01000004">
    <property type="protein sequence ID" value="PAB60168.1"/>
    <property type="molecule type" value="Genomic_DNA"/>
</dbReference>
<keyword evidence="4" id="KW-1185">Reference proteome</keyword>
<dbReference type="Proteomes" id="UP000216024">
    <property type="component" value="Unassembled WGS sequence"/>
</dbReference>
<feature type="transmembrane region" description="Helical" evidence="1">
    <location>
        <begin position="6"/>
        <end position="25"/>
    </location>
</feature>
<keyword evidence="1" id="KW-0472">Membrane</keyword>
<dbReference type="OrthoDB" id="2388036at2"/>
<dbReference type="GO" id="GO:0016020">
    <property type="term" value="C:membrane"/>
    <property type="evidence" value="ECO:0007669"/>
    <property type="project" value="InterPro"/>
</dbReference>
<comment type="caution">
    <text evidence="3">The sequence shown here is derived from an EMBL/GenBank/DDBJ whole genome shotgun (WGS) entry which is preliminary data.</text>
</comment>
<dbReference type="RefSeq" id="WP_095132474.1">
    <property type="nucleotide sequence ID" value="NZ_NIBG01000004.1"/>
</dbReference>
<evidence type="ECO:0000256" key="1">
    <source>
        <dbReference type="SAM" id="Phobius"/>
    </source>
</evidence>
<evidence type="ECO:0000313" key="3">
    <source>
        <dbReference type="EMBL" id="PAB60168.1"/>
    </source>
</evidence>
<accession>A0A267MMM2</accession>
<protein>
    <recommendedName>
        <fullName evidence="2">Regulatory protein YycH-like domain-containing protein</fullName>
    </recommendedName>
</protein>
<dbReference type="InterPro" id="IPR018604">
    <property type="entry name" value="YycI-like"/>
</dbReference>
<sequence>MDWSKAKNILIIAFIITNVFLIYNIQKDMYGRDNVLIVDDKIINDTKGILKEKDISVDVDVPKIVIEMEPLDVEYETYDKSKLKEKLVGESGVLSIENNKLLKYKRSFSEENYFLDRETALKTAEEFVRKIGFENRDQEVWHVLAYNNRYEILYKQIYKEMFLENSYMKVIVSTNGVEEFERIWLKPILKDKSKREIMPATKALLKVMDDLEEVPKPVIIKDISLGYWFDPAQISFANAENIKSGTALPAWRIVLDNKEVKFINAYDKY</sequence>
<evidence type="ECO:0000259" key="2">
    <source>
        <dbReference type="Pfam" id="PF09648"/>
    </source>
</evidence>
<dbReference type="AlphaFoldDB" id="A0A267MMM2"/>